<evidence type="ECO:0000256" key="4">
    <source>
        <dbReference type="ARBA" id="ARBA00022723"/>
    </source>
</evidence>
<name>A0A084AUY2_STACB</name>
<proteinExistence type="inferred from homology"/>
<keyword evidence="8" id="KW-0812">Transmembrane</keyword>
<accession>A0A084AUY2</accession>
<dbReference type="EMBL" id="KL648537">
    <property type="protein sequence ID" value="KEY69111.1"/>
    <property type="molecule type" value="Genomic_DNA"/>
</dbReference>
<dbReference type="InterPro" id="IPR017972">
    <property type="entry name" value="Cyt_P450_CS"/>
</dbReference>
<dbReference type="InterPro" id="IPR002401">
    <property type="entry name" value="Cyt_P450_E_grp-I"/>
</dbReference>
<dbReference type="PROSITE" id="PS00086">
    <property type="entry name" value="CYTOCHROME_P450"/>
    <property type="match status" value="1"/>
</dbReference>
<evidence type="ECO:0000256" key="2">
    <source>
        <dbReference type="ARBA" id="ARBA00004685"/>
    </source>
</evidence>
<dbReference type="PANTHER" id="PTHR24305:SF226">
    <property type="entry name" value="CYTOCHROME P450 MONOOXYGENASE"/>
    <property type="match status" value="1"/>
</dbReference>
<dbReference type="SUPFAM" id="SSF48264">
    <property type="entry name" value="Cytochrome P450"/>
    <property type="match status" value="1"/>
</dbReference>
<dbReference type="OrthoDB" id="1470350at2759"/>
<dbReference type="GO" id="GO:0004497">
    <property type="term" value="F:monooxygenase activity"/>
    <property type="evidence" value="ECO:0007669"/>
    <property type="project" value="UniProtKB-KW"/>
</dbReference>
<reference evidence="9 10" key="1">
    <citation type="journal article" date="2014" name="BMC Genomics">
        <title>Comparative genome sequencing reveals chemotype-specific gene clusters in the toxigenic black mold Stachybotrys.</title>
        <authorList>
            <person name="Semeiks J."/>
            <person name="Borek D."/>
            <person name="Otwinowski Z."/>
            <person name="Grishin N.V."/>
        </authorList>
    </citation>
    <scope>NUCLEOTIDE SEQUENCE [LARGE SCALE GENOMIC DNA]</scope>
    <source>
        <strain evidence="10">CBS 109288 / IBT 7711</strain>
    </source>
</reference>
<dbReference type="GO" id="GO:0016705">
    <property type="term" value="F:oxidoreductase activity, acting on paired donors, with incorporation or reduction of molecular oxygen"/>
    <property type="evidence" value="ECO:0007669"/>
    <property type="project" value="InterPro"/>
</dbReference>
<keyword evidence="7" id="KW-0503">Monooxygenase</keyword>
<dbReference type="Gene3D" id="1.10.630.10">
    <property type="entry name" value="Cytochrome P450"/>
    <property type="match status" value="1"/>
</dbReference>
<keyword evidence="4 6" id="KW-0479">Metal-binding</keyword>
<evidence type="ECO:0000256" key="1">
    <source>
        <dbReference type="ARBA" id="ARBA00001971"/>
    </source>
</evidence>
<evidence type="ECO:0000256" key="5">
    <source>
        <dbReference type="ARBA" id="ARBA00023004"/>
    </source>
</evidence>
<organism evidence="9 10">
    <name type="scientific">Stachybotrys chartarum (strain CBS 109288 / IBT 7711)</name>
    <name type="common">Toxic black mold</name>
    <name type="synonym">Stilbospora chartarum</name>
    <dbReference type="NCBI Taxonomy" id="1280523"/>
    <lineage>
        <taxon>Eukaryota</taxon>
        <taxon>Fungi</taxon>
        <taxon>Dikarya</taxon>
        <taxon>Ascomycota</taxon>
        <taxon>Pezizomycotina</taxon>
        <taxon>Sordariomycetes</taxon>
        <taxon>Hypocreomycetidae</taxon>
        <taxon>Hypocreales</taxon>
        <taxon>Stachybotryaceae</taxon>
        <taxon>Stachybotrys</taxon>
    </lineage>
</organism>
<dbReference type="GO" id="GO:0005506">
    <property type="term" value="F:iron ion binding"/>
    <property type="evidence" value="ECO:0007669"/>
    <property type="project" value="InterPro"/>
</dbReference>
<keyword evidence="3 6" id="KW-0349">Heme</keyword>
<dbReference type="PRINTS" id="PR00385">
    <property type="entry name" value="P450"/>
</dbReference>
<keyword evidence="8" id="KW-1133">Transmembrane helix</keyword>
<dbReference type="HOGENOM" id="CLU_001570_14_11_1"/>
<comment type="similarity">
    <text evidence="7">Belongs to the cytochrome P450 family.</text>
</comment>
<keyword evidence="7" id="KW-0560">Oxidoreductase</keyword>
<evidence type="ECO:0000313" key="9">
    <source>
        <dbReference type="EMBL" id="KEY69111.1"/>
    </source>
</evidence>
<dbReference type="AlphaFoldDB" id="A0A084AUY2"/>
<keyword evidence="8" id="KW-0472">Membrane</keyword>
<sequence>MQDRNLEPIASTGYSFFADSICTYSTFGMDRLDIISAAAKYATAILSTYILVLWGHRMLLHPLKSYPGPFLAKLTDAYAGYYVLRQTLHLTTWQNHVKYGPVLRHGPNRLVFNSVSALHDIYLSERSNKSSTYDLTRQASGTSNVWNTIDKNSHRRKRRLVGYGITERAMRLFEPTMTSQIDIFLQNIRSSEDQPVNIATSLKLLTVDIVSLLGFGYPLNTQTETKDRWMADGLVEGNMIINSFINFPALRYSRVDVIMEMLGGEGNAQYEELLSRMVNTRLAQKKDAQPDLFASIHGNGDLEGDITVPQSEIWQEAVFFIPAGADTVSAAISSLLFYLSSNPKIHAKLANEIRSAFTSGRDICGGPILNGCYYLRACIDEALRMSPPVAGTLWREPCGDEPLIVDGHVIPAGTQVGVCTYALHHNEEYFPDPFSYKPERWLTSGAADADGDIRRKRMHSAFVPFSLGSRSCPGKSMAYLEMSLVLGKLIWYFDIERAPGDQGQVGRRDVKVPSTGATAYEFALYDIFVSNYNGPYLVFKPRPTCEELASS</sequence>
<dbReference type="CDD" id="cd11061">
    <property type="entry name" value="CYP67-like"/>
    <property type="match status" value="1"/>
</dbReference>
<dbReference type="GO" id="GO:0020037">
    <property type="term" value="F:heme binding"/>
    <property type="evidence" value="ECO:0007669"/>
    <property type="project" value="InterPro"/>
</dbReference>
<protein>
    <submittedName>
        <fullName evidence="9">Uncharacterized protein</fullName>
    </submittedName>
</protein>
<dbReference type="Pfam" id="PF00067">
    <property type="entry name" value="p450"/>
    <property type="match status" value="1"/>
</dbReference>
<dbReference type="Proteomes" id="UP000028045">
    <property type="component" value="Unassembled WGS sequence"/>
</dbReference>
<feature type="transmembrane region" description="Helical" evidence="8">
    <location>
        <begin position="34"/>
        <end position="54"/>
    </location>
</feature>
<dbReference type="InterPro" id="IPR050121">
    <property type="entry name" value="Cytochrome_P450_monoxygenase"/>
</dbReference>
<feature type="binding site" description="axial binding residue" evidence="6">
    <location>
        <position position="472"/>
    </location>
    <ligand>
        <name>heme</name>
        <dbReference type="ChEBI" id="CHEBI:30413"/>
    </ligand>
    <ligandPart>
        <name>Fe</name>
        <dbReference type="ChEBI" id="CHEBI:18248"/>
    </ligandPart>
</feature>
<dbReference type="PRINTS" id="PR00463">
    <property type="entry name" value="EP450I"/>
</dbReference>
<comment type="pathway">
    <text evidence="2">Mycotoxin biosynthesis.</text>
</comment>
<keyword evidence="5 6" id="KW-0408">Iron</keyword>
<keyword evidence="10" id="KW-1185">Reference proteome</keyword>
<gene>
    <name evidence="9" type="ORF">S7711_09647</name>
</gene>
<evidence type="ECO:0000313" key="10">
    <source>
        <dbReference type="Proteomes" id="UP000028045"/>
    </source>
</evidence>
<dbReference type="PANTHER" id="PTHR24305">
    <property type="entry name" value="CYTOCHROME P450"/>
    <property type="match status" value="1"/>
</dbReference>
<evidence type="ECO:0000256" key="8">
    <source>
        <dbReference type="SAM" id="Phobius"/>
    </source>
</evidence>
<dbReference type="InterPro" id="IPR001128">
    <property type="entry name" value="Cyt_P450"/>
</dbReference>
<evidence type="ECO:0000256" key="7">
    <source>
        <dbReference type="RuleBase" id="RU000461"/>
    </source>
</evidence>
<evidence type="ECO:0000256" key="3">
    <source>
        <dbReference type="ARBA" id="ARBA00022617"/>
    </source>
</evidence>
<evidence type="ECO:0000256" key="6">
    <source>
        <dbReference type="PIRSR" id="PIRSR602401-1"/>
    </source>
</evidence>
<comment type="cofactor">
    <cofactor evidence="1 6">
        <name>heme</name>
        <dbReference type="ChEBI" id="CHEBI:30413"/>
    </cofactor>
</comment>
<dbReference type="InterPro" id="IPR036396">
    <property type="entry name" value="Cyt_P450_sf"/>
</dbReference>